<evidence type="ECO:0000256" key="4">
    <source>
        <dbReference type="SAM" id="Coils"/>
    </source>
</evidence>
<dbReference type="InterPro" id="IPR002777">
    <property type="entry name" value="PFD_beta-like"/>
</dbReference>
<dbReference type="AlphaFoldDB" id="A0AAE0EYA9"/>
<accession>A0AAE0EYA9</accession>
<evidence type="ECO:0000313" key="6">
    <source>
        <dbReference type="EMBL" id="KAK3245256.1"/>
    </source>
</evidence>
<dbReference type="CDD" id="cd23165">
    <property type="entry name" value="Prefoldin_4"/>
    <property type="match status" value="1"/>
</dbReference>
<feature type="coiled-coil region" evidence="4">
    <location>
        <begin position="72"/>
        <end position="103"/>
    </location>
</feature>
<dbReference type="PANTHER" id="PTHR21100:SF9">
    <property type="entry name" value="PREFOLDIN SUBUNIT 4"/>
    <property type="match status" value="1"/>
</dbReference>
<reference evidence="6" key="2">
    <citation type="submission" date="2023-06" db="EMBL/GenBank/DDBJ databases">
        <title>Long-read-based genome assembly of the green algal bacterivore Cymbomonas tetramitiformis.</title>
        <authorList>
            <person name="Gyaltshen Y."/>
            <person name="Rozenberg A."/>
            <person name="Paasch A."/>
            <person name="Burns J.A."/>
            <person name="Warring S."/>
            <person name="Larson R."/>
            <person name="Maurer-Alcala X."/>
            <person name="Dacks J."/>
            <person name="Kim E."/>
        </authorList>
    </citation>
    <scope>NUCLEOTIDE SEQUENCE</scope>
    <source>
        <strain evidence="6">PLY_AMNH</strain>
    </source>
</reference>
<comment type="similarity">
    <text evidence="1 3">Belongs to the prefoldin subunit beta family.</text>
</comment>
<comment type="caution">
    <text evidence="6">The sequence shown here is derived from an EMBL/GenBank/DDBJ whole genome shotgun (WGS) entry which is preliminary data.</text>
</comment>
<keyword evidence="7" id="KW-1185">Reference proteome</keyword>
<dbReference type="PIRSF" id="PIRSF016477">
    <property type="entry name" value="Prefoldin_subunit_4"/>
    <property type="match status" value="1"/>
</dbReference>
<organism evidence="6 7">
    <name type="scientific">Cymbomonas tetramitiformis</name>
    <dbReference type="NCBI Taxonomy" id="36881"/>
    <lineage>
        <taxon>Eukaryota</taxon>
        <taxon>Viridiplantae</taxon>
        <taxon>Chlorophyta</taxon>
        <taxon>Pyramimonadophyceae</taxon>
        <taxon>Pyramimonadales</taxon>
        <taxon>Pyramimonadaceae</taxon>
        <taxon>Cymbomonas</taxon>
    </lineage>
</organism>
<evidence type="ECO:0000313" key="5">
    <source>
        <dbReference type="EMBL" id="KAK3245255.1"/>
    </source>
</evidence>
<dbReference type="InterPro" id="IPR016661">
    <property type="entry name" value="PFDN4"/>
</dbReference>
<name>A0AAE0EYA9_9CHLO</name>
<evidence type="ECO:0000313" key="7">
    <source>
        <dbReference type="Proteomes" id="UP001190700"/>
    </source>
</evidence>
<keyword evidence="4" id="KW-0175">Coiled coil</keyword>
<dbReference type="GO" id="GO:0016272">
    <property type="term" value="C:prefoldin complex"/>
    <property type="evidence" value="ECO:0007669"/>
    <property type="project" value="UniProtKB-UniRule"/>
</dbReference>
<evidence type="ECO:0000256" key="2">
    <source>
        <dbReference type="ARBA" id="ARBA00023186"/>
    </source>
</evidence>
<reference evidence="6 7" key="1">
    <citation type="journal article" date="2015" name="Genome Biol. Evol.">
        <title>Comparative Genomics of a Bacterivorous Green Alga Reveals Evolutionary Causalities and Consequences of Phago-Mixotrophic Mode of Nutrition.</title>
        <authorList>
            <person name="Burns J.A."/>
            <person name="Paasch A."/>
            <person name="Narechania A."/>
            <person name="Kim E."/>
        </authorList>
    </citation>
    <scope>NUCLEOTIDE SEQUENCE [LARGE SCALE GENOMIC DNA]</scope>
    <source>
        <strain evidence="6">PLY_AMNH</strain>
    </source>
</reference>
<dbReference type="Proteomes" id="UP001190700">
    <property type="component" value="Unassembled WGS sequence"/>
</dbReference>
<comment type="function">
    <text evidence="3">Binds specifically to cytosolic chaperonin (c-CPN) and transfers target proteins to it. Binds to nascent polypeptide chain and promotes folding in an environment in which there are many competing pathways for nonnative proteins.</text>
</comment>
<dbReference type="GO" id="GO:0006457">
    <property type="term" value="P:protein folding"/>
    <property type="evidence" value="ECO:0007669"/>
    <property type="project" value="UniProtKB-UniRule"/>
</dbReference>
<dbReference type="Pfam" id="PF01920">
    <property type="entry name" value="Prefoldin_2"/>
    <property type="match status" value="1"/>
</dbReference>
<evidence type="ECO:0000256" key="1">
    <source>
        <dbReference type="ARBA" id="ARBA00008045"/>
    </source>
</evidence>
<keyword evidence="2 3" id="KW-0143">Chaperone</keyword>
<dbReference type="EMBL" id="LGRX02030844">
    <property type="protein sequence ID" value="KAK3245256.1"/>
    <property type="molecule type" value="Genomic_DNA"/>
</dbReference>
<sequence>MAQGSDMEVTWEDQQNICSFGNLNNRLHEIAAKINANKKLAEDFEEAGNELMITDEEEVKYVLGECFAYLPNDTAESRLERATEELEAETSVLEEEQADIKKKMAVLKQVLYGKFGNSINLEDETQS</sequence>
<dbReference type="GO" id="GO:0005737">
    <property type="term" value="C:cytoplasm"/>
    <property type="evidence" value="ECO:0007669"/>
    <property type="project" value="TreeGrafter"/>
</dbReference>
<comment type="subunit">
    <text evidence="3">Heterohexamer of two PFD-alpha type and four PFD-beta type subunits.</text>
</comment>
<dbReference type="EMBL" id="LGRX02030845">
    <property type="protein sequence ID" value="KAK3245255.1"/>
    <property type="molecule type" value="Genomic_DNA"/>
</dbReference>
<proteinExistence type="inferred from homology"/>
<gene>
    <name evidence="6" type="ORF">CYMTET_45165</name>
    <name evidence="5" type="ORF">CYMTET_45166</name>
</gene>
<protein>
    <recommendedName>
        <fullName evidence="3">Prefoldin subunit 4</fullName>
    </recommendedName>
</protein>
<dbReference type="PANTHER" id="PTHR21100">
    <property type="entry name" value="PREFOLDIN SUBUNIT 4"/>
    <property type="match status" value="1"/>
</dbReference>
<evidence type="ECO:0000256" key="3">
    <source>
        <dbReference type="PIRNR" id="PIRNR016477"/>
    </source>
</evidence>
<dbReference type="GO" id="GO:0051082">
    <property type="term" value="F:unfolded protein binding"/>
    <property type="evidence" value="ECO:0007669"/>
    <property type="project" value="InterPro"/>
</dbReference>
<dbReference type="SUPFAM" id="SSF46579">
    <property type="entry name" value="Prefoldin"/>
    <property type="match status" value="1"/>
</dbReference>